<dbReference type="Gene3D" id="3.20.20.70">
    <property type="entry name" value="Aldolase class I"/>
    <property type="match status" value="1"/>
</dbReference>
<dbReference type="CDD" id="cd00959">
    <property type="entry name" value="DeoC"/>
    <property type="match status" value="1"/>
</dbReference>
<dbReference type="OrthoDB" id="6579831at2"/>
<evidence type="ECO:0000256" key="7">
    <source>
        <dbReference type="NCBIfam" id="TIGR00126"/>
    </source>
</evidence>
<dbReference type="InterPro" id="IPR013785">
    <property type="entry name" value="Aldolase_TIM"/>
</dbReference>
<dbReference type="GO" id="GO:0004139">
    <property type="term" value="F:deoxyribose-phosphate aldolase activity"/>
    <property type="evidence" value="ECO:0007669"/>
    <property type="project" value="UniProtKB-UniRule"/>
</dbReference>
<dbReference type="NCBIfam" id="TIGR00126">
    <property type="entry name" value="deoC"/>
    <property type="match status" value="1"/>
</dbReference>
<dbReference type="AlphaFoldDB" id="A0A1C7Z0G4"/>
<dbReference type="RefSeq" id="WP_065836060.1">
    <property type="nucleotide sequence ID" value="NZ_LGSI01000071.1"/>
</dbReference>
<keyword evidence="5" id="KW-0704">Schiff base</keyword>
<evidence type="ECO:0000256" key="4">
    <source>
        <dbReference type="ARBA" id="ARBA00023239"/>
    </source>
</evidence>
<dbReference type="EMBL" id="LGSI01000071">
    <property type="protein sequence ID" value="OCR21988.1"/>
    <property type="molecule type" value="Genomic_DNA"/>
</dbReference>
<dbReference type="SMART" id="SM01133">
    <property type="entry name" value="DeoC"/>
    <property type="match status" value="1"/>
</dbReference>
<dbReference type="SUPFAM" id="SSF51569">
    <property type="entry name" value="Aldolase"/>
    <property type="match status" value="1"/>
</dbReference>
<sequence>MSTDIKADDEQLARRAIGLLDLMALNADDTDQRIIGMCQRALTPLGPVASVCVYPKFVLLARTALDRLRTPDIRVVAAVNFPYGSANIESAASETRAAVMAGADEIDVVYPFRTLLSGDQQVGMDLVAACRDACGPRTRLTVTLETGDLRDPQTILDASRGAILSGADFIKTSTGKVVVSATPQAARIMLESIAEVGGQVGIKFAGGIRTFQDAKKYLDMTQARFGPHWLTAERVRIGASSLLDDLLIQLGVLAPGPHGNCY</sequence>
<dbReference type="PIRSF" id="PIRSF001357">
    <property type="entry name" value="DeoC"/>
    <property type="match status" value="1"/>
</dbReference>
<dbReference type="EC" id="4.1.2.4" evidence="3 7"/>
<dbReference type="Proteomes" id="UP000093104">
    <property type="component" value="Unassembled WGS sequence"/>
</dbReference>
<dbReference type="PANTHER" id="PTHR10889:SF3">
    <property type="entry name" value="DEOXYRIBOSE-PHOSPHATE ALDOLASE"/>
    <property type="match status" value="1"/>
</dbReference>
<comment type="catalytic activity">
    <reaction evidence="6">
        <text>2-deoxy-D-ribose 5-phosphate = D-glyceraldehyde 3-phosphate + acetaldehyde</text>
        <dbReference type="Rhea" id="RHEA:12821"/>
        <dbReference type="ChEBI" id="CHEBI:15343"/>
        <dbReference type="ChEBI" id="CHEBI:59776"/>
        <dbReference type="ChEBI" id="CHEBI:62877"/>
        <dbReference type="EC" id="4.1.2.4"/>
    </reaction>
</comment>
<organism evidence="8 9">
    <name type="scientific">Pseudomonas syringae</name>
    <dbReference type="NCBI Taxonomy" id="317"/>
    <lineage>
        <taxon>Bacteria</taxon>
        <taxon>Pseudomonadati</taxon>
        <taxon>Pseudomonadota</taxon>
        <taxon>Gammaproteobacteria</taxon>
        <taxon>Pseudomonadales</taxon>
        <taxon>Pseudomonadaceae</taxon>
        <taxon>Pseudomonas</taxon>
    </lineage>
</organism>
<evidence type="ECO:0000256" key="5">
    <source>
        <dbReference type="ARBA" id="ARBA00023270"/>
    </source>
</evidence>
<evidence type="ECO:0000256" key="1">
    <source>
        <dbReference type="ARBA" id="ARBA00004816"/>
    </source>
</evidence>
<keyword evidence="4" id="KW-0456">Lyase</keyword>
<dbReference type="InterPro" id="IPR011343">
    <property type="entry name" value="DeoC"/>
</dbReference>
<dbReference type="GO" id="GO:0016052">
    <property type="term" value="P:carbohydrate catabolic process"/>
    <property type="evidence" value="ECO:0007669"/>
    <property type="project" value="TreeGrafter"/>
</dbReference>
<evidence type="ECO:0000313" key="9">
    <source>
        <dbReference type="Proteomes" id="UP000093104"/>
    </source>
</evidence>
<dbReference type="InterPro" id="IPR002915">
    <property type="entry name" value="DeoC/FbaB/LacD_aldolase"/>
</dbReference>
<gene>
    <name evidence="8" type="ORF">AFK24_26430</name>
</gene>
<evidence type="ECO:0000256" key="6">
    <source>
        <dbReference type="ARBA" id="ARBA00048791"/>
    </source>
</evidence>
<comment type="pathway">
    <text evidence="1">Carbohydrate degradation; 2-deoxy-D-ribose 1-phosphate degradation; D-glyceraldehyde 3-phosphate and acetaldehyde from 2-deoxy-alpha-D-ribose 1-phosphate: step 2/2.</text>
</comment>
<protein>
    <recommendedName>
        <fullName evidence="3 7">Deoxyribose-phosphate aldolase</fullName>
        <ecNumber evidence="3 7">4.1.2.4</ecNumber>
    </recommendedName>
</protein>
<dbReference type="GO" id="GO:0009264">
    <property type="term" value="P:deoxyribonucleotide catabolic process"/>
    <property type="evidence" value="ECO:0007669"/>
    <property type="project" value="UniProtKB-UniRule"/>
</dbReference>
<evidence type="ECO:0000256" key="2">
    <source>
        <dbReference type="ARBA" id="ARBA00009473"/>
    </source>
</evidence>
<name>A0A1C7Z0G4_PSESX</name>
<dbReference type="PATRIC" id="fig|317.243.peg.1360"/>
<dbReference type="PANTHER" id="PTHR10889">
    <property type="entry name" value="DEOXYRIBOSE-PHOSPHATE ALDOLASE"/>
    <property type="match status" value="1"/>
</dbReference>
<accession>A0A1C7Z0G4</accession>
<comment type="similarity">
    <text evidence="2">Belongs to the DeoC/FbaB aldolase family. DeoC type 2 subfamily.</text>
</comment>
<evidence type="ECO:0000313" key="8">
    <source>
        <dbReference type="EMBL" id="OCR21988.1"/>
    </source>
</evidence>
<evidence type="ECO:0000256" key="3">
    <source>
        <dbReference type="ARBA" id="ARBA00012515"/>
    </source>
</evidence>
<proteinExistence type="inferred from homology"/>
<reference evidence="8 9" key="1">
    <citation type="submission" date="2015-07" db="EMBL/GenBank/DDBJ databases">
        <title>Draft genome sequence of a diazotrophic, plant growth-promoting rhizobacterium of the Pseudomonas syringae complex.</title>
        <authorList>
            <person name="Patten C.L."/>
            <person name="Jeong H."/>
        </authorList>
    </citation>
    <scope>NUCLEOTIDE SEQUENCE [LARGE SCALE GENOMIC DNA]</scope>
    <source>
        <strain evidence="8 9">GR12-2</strain>
    </source>
</reference>
<dbReference type="Pfam" id="PF01791">
    <property type="entry name" value="DeoC"/>
    <property type="match status" value="1"/>
</dbReference>
<dbReference type="GO" id="GO:0005737">
    <property type="term" value="C:cytoplasm"/>
    <property type="evidence" value="ECO:0007669"/>
    <property type="project" value="InterPro"/>
</dbReference>
<comment type="caution">
    <text evidence="8">The sequence shown here is derived from an EMBL/GenBank/DDBJ whole genome shotgun (WGS) entry which is preliminary data.</text>
</comment>